<dbReference type="GO" id="GO:0032259">
    <property type="term" value="P:methylation"/>
    <property type="evidence" value="ECO:0007669"/>
    <property type="project" value="UniProtKB-KW"/>
</dbReference>
<dbReference type="PANTHER" id="PTHR43591:SF99">
    <property type="entry name" value="OS06G0646000 PROTEIN"/>
    <property type="match status" value="1"/>
</dbReference>
<dbReference type="EMBL" id="QPJY01000008">
    <property type="protein sequence ID" value="RCX28129.1"/>
    <property type="molecule type" value="Genomic_DNA"/>
</dbReference>
<feature type="domain" description="Methyltransferase" evidence="1">
    <location>
        <begin position="42"/>
        <end position="136"/>
    </location>
</feature>
<dbReference type="Proteomes" id="UP000252707">
    <property type="component" value="Unassembled WGS sequence"/>
</dbReference>
<dbReference type="CDD" id="cd02440">
    <property type="entry name" value="AdoMet_MTases"/>
    <property type="match status" value="1"/>
</dbReference>
<dbReference type="GO" id="GO:0008168">
    <property type="term" value="F:methyltransferase activity"/>
    <property type="evidence" value="ECO:0007669"/>
    <property type="project" value="UniProtKB-KW"/>
</dbReference>
<accession>A0A369C2K4</accession>
<dbReference type="AlphaFoldDB" id="A0A369C2K4"/>
<protein>
    <submittedName>
        <fullName evidence="2">Methyltransferase family protein</fullName>
    </submittedName>
</protein>
<evidence type="ECO:0000259" key="1">
    <source>
        <dbReference type="Pfam" id="PF13649"/>
    </source>
</evidence>
<keyword evidence="2" id="KW-0808">Transferase</keyword>
<proteinExistence type="predicted"/>
<comment type="caution">
    <text evidence="2">The sequence shown here is derived from an EMBL/GenBank/DDBJ whole genome shotgun (WGS) entry which is preliminary data.</text>
</comment>
<keyword evidence="2" id="KW-0489">Methyltransferase</keyword>
<organism evidence="2 3">
    <name type="scientific">Thioalbus denitrificans</name>
    <dbReference type="NCBI Taxonomy" id="547122"/>
    <lineage>
        <taxon>Bacteria</taxon>
        <taxon>Pseudomonadati</taxon>
        <taxon>Pseudomonadota</taxon>
        <taxon>Gammaproteobacteria</taxon>
        <taxon>Chromatiales</taxon>
        <taxon>Ectothiorhodospiraceae</taxon>
        <taxon>Thioalbus</taxon>
    </lineage>
</organism>
<keyword evidence="3" id="KW-1185">Reference proteome</keyword>
<dbReference type="InterPro" id="IPR029063">
    <property type="entry name" value="SAM-dependent_MTases_sf"/>
</dbReference>
<dbReference type="SUPFAM" id="SSF53335">
    <property type="entry name" value="S-adenosyl-L-methionine-dependent methyltransferases"/>
    <property type="match status" value="1"/>
</dbReference>
<dbReference type="InterPro" id="IPR041698">
    <property type="entry name" value="Methyltransf_25"/>
</dbReference>
<gene>
    <name evidence="2" type="ORF">DFQ59_108157</name>
</gene>
<dbReference type="Pfam" id="PF13649">
    <property type="entry name" value="Methyltransf_25"/>
    <property type="match status" value="1"/>
</dbReference>
<dbReference type="PANTHER" id="PTHR43591">
    <property type="entry name" value="METHYLTRANSFERASE"/>
    <property type="match status" value="1"/>
</dbReference>
<evidence type="ECO:0000313" key="2">
    <source>
        <dbReference type="EMBL" id="RCX28129.1"/>
    </source>
</evidence>
<name>A0A369C2K4_9GAMM</name>
<dbReference type="RefSeq" id="WP_114280540.1">
    <property type="nucleotide sequence ID" value="NZ_QPJY01000008.1"/>
</dbReference>
<reference evidence="2 3" key="1">
    <citation type="submission" date="2018-07" db="EMBL/GenBank/DDBJ databases">
        <title>Genomic Encyclopedia of Type Strains, Phase IV (KMG-IV): sequencing the most valuable type-strain genomes for metagenomic binning, comparative biology and taxonomic classification.</title>
        <authorList>
            <person name="Goeker M."/>
        </authorList>
    </citation>
    <scope>NUCLEOTIDE SEQUENCE [LARGE SCALE GENOMIC DNA]</scope>
    <source>
        <strain evidence="2 3">DSM 26407</strain>
    </source>
</reference>
<sequence>MEAYQLLIDLHKNADRQGPGGDEETEKALSLAGIDRTTPLKIADIGCGTGASTLLLARLLNARITAVDFLQEFLEVLERRAESQGLSGKITPLCCSMDKLPFENGEFDVIWSEGAIYNIGFEKGVTDWYRYLKPGGMLIVSEITWITASRPSELQKYWEGEYPEIDMPSSKIGVLEKSGYSPLGYFVLPEHCWLDNYYRPMQARFEDFLDRNGNSEEARAIVDAENREIELYEKYKAHYSYGVYIARKLDHGNP</sequence>
<evidence type="ECO:0000313" key="3">
    <source>
        <dbReference type="Proteomes" id="UP000252707"/>
    </source>
</evidence>
<dbReference type="OrthoDB" id="529208at2"/>
<dbReference type="Gene3D" id="3.40.50.150">
    <property type="entry name" value="Vaccinia Virus protein VP39"/>
    <property type="match status" value="1"/>
</dbReference>